<dbReference type="AlphaFoldDB" id="A0A8C5LY50"/>
<evidence type="ECO:0000259" key="6">
    <source>
        <dbReference type="PROSITE" id="PS50262"/>
    </source>
</evidence>
<accession>A0A8C5LY50</accession>
<dbReference type="PROSITE" id="PS50262">
    <property type="entry name" value="G_PROTEIN_RECEP_F1_2"/>
    <property type="match status" value="1"/>
</dbReference>
<dbReference type="Proteomes" id="UP000694569">
    <property type="component" value="Unplaced"/>
</dbReference>
<feature type="transmembrane region" description="Helical" evidence="5">
    <location>
        <begin position="262"/>
        <end position="282"/>
    </location>
</feature>
<feature type="transmembrane region" description="Helical" evidence="5">
    <location>
        <begin position="63"/>
        <end position="85"/>
    </location>
</feature>
<feature type="transmembrane region" description="Helical" evidence="5">
    <location>
        <begin position="91"/>
        <end position="109"/>
    </location>
</feature>
<evidence type="ECO:0000313" key="7">
    <source>
        <dbReference type="Ensembl" id="ENSLLEP00000004187.1"/>
    </source>
</evidence>
<dbReference type="OrthoDB" id="8856247at2759"/>
<feature type="transmembrane region" description="Helical" evidence="5">
    <location>
        <begin position="196"/>
        <end position="216"/>
    </location>
</feature>
<dbReference type="Ensembl" id="ENSLLET00000004382.1">
    <property type="protein sequence ID" value="ENSLLEP00000004187.1"/>
    <property type="gene ID" value="ENSLLEG00000002712.1"/>
</dbReference>
<organism evidence="7 8">
    <name type="scientific">Leptobrachium leishanense</name>
    <name type="common">Leishan spiny toad</name>
    <dbReference type="NCBI Taxonomy" id="445787"/>
    <lineage>
        <taxon>Eukaryota</taxon>
        <taxon>Metazoa</taxon>
        <taxon>Chordata</taxon>
        <taxon>Craniata</taxon>
        <taxon>Vertebrata</taxon>
        <taxon>Euteleostomi</taxon>
        <taxon>Amphibia</taxon>
        <taxon>Batrachia</taxon>
        <taxon>Anura</taxon>
        <taxon>Pelobatoidea</taxon>
        <taxon>Megophryidae</taxon>
        <taxon>Leptobrachium</taxon>
    </lineage>
</organism>
<dbReference type="GO" id="GO:0004930">
    <property type="term" value="F:G protein-coupled receptor activity"/>
    <property type="evidence" value="ECO:0007669"/>
    <property type="project" value="InterPro"/>
</dbReference>
<feature type="transmembrane region" description="Helical" evidence="5">
    <location>
        <begin position="27"/>
        <end position="51"/>
    </location>
</feature>
<feature type="domain" description="G-protein coupled receptors family 1 profile" evidence="6">
    <location>
        <begin position="43"/>
        <end position="287"/>
    </location>
</feature>
<sequence length="316" mass="36258">MSNLTNTQSNNTQVPAQTIISMEAKMLLIFTPVMISFVCFLYIIVVMLNVYFTSPHIRENARYMLFAHMLINDTMYLTIAVSLYLFSLFQVSFPVLVCYFILIMSSSAFKVTPYNLAAMSLERYIAICFPLRHAEFCTRQRTGNVIALIWTIGLTPHVVDLIILASSVKTSFFSQHVSCSRVSFLNTEIQSILRSFMHAFSFSLVGLVIIFTYVKIMLVAKNIGSRKDSASKASRTVMLHAFQLLLCLTAFTYPITETYLKGYIIMLPVLNFCLFMCLPRFLSPLIYGIRDDTFRVCLRRYVFCRSVKIHVVKFTY</sequence>
<keyword evidence="2 5" id="KW-0812">Transmembrane</keyword>
<protein>
    <recommendedName>
        <fullName evidence="6">G-protein coupled receptors family 1 profile domain-containing protein</fullName>
    </recommendedName>
</protein>
<dbReference type="SUPFAM" id="SSF81321">
    <property type="entry name" value="Family A G protein-coupled receptor-like"/>
    <property type="match status" value="1"/>
</dbReference>
<dbReference type="CDD" id="cd00637">
    <property type="entry name" value="7tm_classA_rhodopsin-like"/>
    <property type="match status" value="1"/>
</dbReference>
<keyword evidence="4 5" id="KW-0472">Membrane</keyword>
<dbReference type="FunFam" id="1.20.1070.10:FF:000096">
    <property type="entry name" value="Odorant receptor 131-2"/>
    <property type="match status" value="1"/>
</dbReference>
<dbReference type="GO" id="GO:0005549">
    <property type="term" value="F:odorant binding"/>
    <property type="evidence" value="ECO:0007669"/>
    <property type="project" value="TreeGrafter"/>
</dbReference>
<keyword evidence="8" id="KW-1185">Reference proteome</keyword>
<reference evidence="7" key="1">
    <citation type="submission" date="2025-08" db="UniProtKB">
        <authorList>
            <consortium name="Ensembl"/>
        </authorList>
    </citation>
    <scope>IDENTIFICATION</scope>
</reference>
<evidence type="ECO:0000256" key="4">
    <source>
        <dbReference type="ARBA" id="ARBA00023136"/>
    </source>
</evidence>
<evidence type="ECO:0000256" key="1">
    <source>
        <dbReference type="ARBA" id="ARBA00004370"/>
    </source>
</evidence>
<keyword evidence="3 5" id="KW-1133">Transmembrane helix</keyword>
<dbReference type="InterPro" id="IPR017452">
    <property type="entry name" value="GPCR_Rhodpsn_7TM"/>
</dbReference>
<proteinExistence type="predicted"/>
<feature type="transmembrane region" description="Helical" evidence="5">
    <location>
        <begin position="237"/>
        <end position="256"/>
    </location>
</feature>
<feature type="transmembrane region" description="Helical" evidence="5">
    <location>
        <begin position="145"/>
        <end position="165"/>
    </location>
</feature>
<dbReference type="InterPro" id="IPR052921">
    <property type="entry name" value="GPCR1_Superfamily_Member"/>
</dbReference>
<dbReference type="GeneTree" id="ENSGT00940000161337"/>
<evidence type="ECO:0000256" key="5">
    <source>
        <dbReference type="SAM" id="Phobius"/>
    </source>
</evidence>
<dbReference type="PANTHER" id="PTHR26451">
    <property type="entry name" value="G_PROTEIN_RECEP_F1_2 DOMAIN-CONTAINING PROTEIN"/>
    <property type="match status" value="1"/>
</dbReference>
<dbReference type="GO" id="GO:0004984">
    <property type="term" value="F:olfactory receptor activity"/>
    <property type="evidence" value="ECO:0007669"/>
    <property type="project" value="TreeGrafter"/>
</dbReference>
<evidence type="ECO:0000256" key="2">
    <source>
        <dbReference type="ARBA" id="ARBA00022692"/>
    </source>
</evidence>
<dbReference type="PANTHER" id="PTHR26451:SF991">
    <property type="entry name" value="ODORANT RECEPTOR"/>
    <property type="match status" value="1"/>
</dbReference>
<dbReference type="GO" id="GO:0016020">
    <property type="term" value="C:membrane"/>
    <property type="evidence" value="ECO:0007669"/>
    <property type="project" value="UniProtKB-SubCell"/>
</dbReference>
<dbReference type="InterPro" id="IPR000276">
    <property type="entry name" value="GPCR_Rhodpsn"/>
</dbReference>
<reference evidence="7" key="2">
    <citation type="submission" date="2025-09" db="UniProtKB">
        <authorList>
            <consortium name="Ensembl"/>
        </authorList>
    </citation>
    <scope>IDENTIFICATION</scope>
</reference>
<name>A0A8C5LY50_9ANUR</name>
<evidence type="ECO:0000256" key="3">
    <source>
        <dbReference type="ARBA" id="ARBA00022989"/>
    </source>
</evidence>
<dbReference type="Gene3D" id="1.20.1070.10">
    <property type="entry name" value="Rhodopsin 7-helix transmembrane proteins"/>
    <property type="match status" value="1"/>
</dbReference>
<comment type="subcellular location">
    <subcellularLocation>
        <location evidence="1">Membrane</location>
    </subcellularLocation>
</comment>
<dbReference type="Pfam" id="PF00001">
    <property type="entry name" value="7tm_1"/>
    <property type="match status" value="1"/>
</dbReference>
<evidence type="ECO:0000313" key="8">
    <source>
        <dbReference type="Proteomes" id="UP000694569"/>
    </source>
</evidence>